<gene>
    <name evidence="2" type="ORF">TPSB3V08_LOCUS10295</name>
</gene>
<dbReference type="GO" id="GO:0006508">
    <property type="term" value="P:proteolysis"/>
    <property type="evidence" value="ECO:0007669"/>
    <property type="project" value="InterPro"/>
</dbReference>
<organism evidence="2">
    <name type="scientific">Timema poppense</name>
    <name type="common">Walking stick</name>
    <dbReference type="NCBI Taxonomy" id="170557"/>
    <lineage>
        <taxon>Eukaryota</taxon>
        <taxon>Metazoa</taxon>
        <taxon>Ecdysozoa</taxon>
        <taxon>Arthropoda</taxon>
        <taxon>Hexapoda</taxon>
        <taxon>Insecta</taxon>
        <taxon>Pterygota</taxon>
        <taxon>Neoptera</taxon>
        <taxon>Polyneoptera</taxon>
        <taxon>Phasmatodea</taxon>
        <taxon>Timematodea</taxon>
        <taxon>Timematoidea</taxon>
        <taxon>Timematidae</taxon>
        <taxon>Timema</taxon>
    </lineage>
</organism>
<dbReference type="InterPro" id="IPR001254">
    <property type="entry name" value="Trypsin_dom"/>
</dbReference>
<name>A0A7R9HBK2_TIMPO</name>
<dbReference type="AlphaFoldDB" id="A0A7R9HBK2"/>
<dbReference type="Gene3D" id="2.40.10.10">
    <property type="entry name" value="Trypsin-like serine proteases"/>
    <property type="match status" value="1"/>
</dbReference>
<dbReference type="GO" id="GO:0004252">
    <property type="term" value="F:serine-type endopeptidase activity"/>
    <property type="evidence" value="ECO:0007669"/>
    <property type="project" value="InterPro"/>
</dbReference>
<proteinExistence type="predicted"/>
<dbReference type="InterPro" id="IPR009003">
    <property type="entry name" value="Peptidase_S1_PA"/>
</dbReference>
<reference evidence="2" key="1">
    <citation type="submission" date="2020-11" db="EMBL/GenBank/DDBJ databases">
        <authorList>
            <person name="Tran Van P."/>
        </authorList>
    </citation>
    <scope>NUCLEOTIDE SEQUENCE</scope>
</reference>
<dbReference type="SUPFAM" id="SSF50494">
    <property type="entry name" value="Trypsin-like serine proteases"/>
    <property type="match status" value="1"/>
</dbReference>
<sequence length="96" mass="10431">MGMIVMLMTGGGVPSVLQEVQVPIIENPVCQEMFQTAGHAKTILSSFLCAGYANGQKDSCEVLVLAHYRSIPFVNALRSLNPPSDPRAFYFPSTIQ</sequence>
<feature type="domain" description="Peptidase S1" evidence="1">
    <location>
        <begin position="11"/>
        <end position="61"/>
    </location>
</feature>
<dbReference type="Pfam" id="PF00089">
    <property type="entry name" value="Trypsin"/>
    <property type="match status" value="1"/>
</dbReference>
<evidence type="ECO:0000259" key="1">
    <source>
        <dbReference type="Pfam" id="PF00089"/>
    </source>
</evidence>
<accession>A0A7R9HBK2</accession>
<evidence type="ECO:0000313" key="2">
    <source>
        <dbReference type="EMBL" id="CAD7415386.1"/>
    </source>
</evidence>
<protein>
    <recommendedName>
        <fullName evidence="1">Peptidase S1 domain-containing protein</fullName>
    </recommendedName>
</protein>
<dbReference type="InterPro" id="IPR043504">
    <property type="entry name" value="Peptidase_S1_PA_chymotrypsin"/>
</dbReference>
<dbReference type="EMBL" id="OD009148">
    <property type="protein sequence ID" value="CAD7415386.1"/>
    <property type="molecule type" value="Genomic_DNA"/>
</dbReference>